<evidence type="ECO:0008006" key="5">
    <source>
        <dbReference type="Google" id="ProtNLM"/>
    </source>
</evidence>
<gene>
    <name evidence="3" type="ORF">FQ377_01845</name>
</gene>
<dbReference type="EMBL" id="VSLD01000001">
    <property type="protein sequence ID" value="TYD00228.1"/>
    <property type="molecule type" value="Genomic_DNA"/>
</dbReference>
<comment type="caution">
    <text evidence="3">The sequence shown here is derived from an EMBL/GenBank/DDBJ whole genome shotgun (WGS) entry which is preliminary data.</text>
</comment>
<keyword evidence="1" id="KW-0812">Transmembrane</keyword>
<dbReference type="Proteomes" id="UP000323410">
    <property type="component" value="Unassembled WGS sequence"/>
</dbReference>
<feature type="chain" id="PRO_5038382269" description="Type II secretion system protein GspF domain-containing protein" evidence="2">
    <location>
        <begin position="24"/>
        <end position="263"/>
    </location>
</feature>
<feature type="signal peptide" evidence="2">
    <location>
        <begin position="1"/>
        <end position="23"/>
    </location>
</feature>
<feature type="transmembrane region" description="Helical" evidence="1">
    <location>
        <begin position="226"/>
        <end position="247"/>
    </location>
</feature>
<evidence type="ECO:0000256" key="2">
    <source>
        <dbReference type="SAM" id="SignalP"/>
    </source>
</evidence>
<name>A0A5D0XU78_9MICC</name>
<dbReference type="OrthoDB" id="4948021at2"/>
<keyword evidence="1" id="KW-0472">Membrane</keyword>
<keyword evidence="4" id="KW-1185">Reference proteome</keyword>
<keyword evidence="2" id="KW-0732">Signal</keyword>
<dbReference type="AlphaFoldDB" id="A0A5D0XU78"/>
<proteinExistence type="predicted"/>
<evidence type="ECO:0000313" key="3">
    <source>
        <dbReference type="EMBL" id="TYD00228.1"/>
    </source>
</evidence>
<organism evidence="3 4">
    <name type="scientific">Arthrobacter echini</name>
    <dbReference type="NCBI Taxonomy" id="1529066"/>
    <lineage>
        <taxon>Bacteria</taxon>
        <taxon>Bacillati</taxon>
        <taxon>Actinomycetota</taxon>
        <taxon>Actinomycetes</taxon>
        <taxon>Micrococcales</taxon>
        <taxon>Micrococcaceae</taxon>
        <taxon>Arthrobacter</taxon>
    </lineage>
</organism>
<reference evidence="3 4" key="1">
    <citation type="submission" date="2019-08" db="EMBL/GenBank/DDBJ databases">
        <title>Genone of Arthrobacter echini P9.</title>
        <authorList>
            <person name="Bowman J.P."/>
        </authorList>
    </citation>
    <scope>NUCLEOTIDE SEQUENCE [LARGE SCALE GENOMIC DNA]</scope>
    <source>
        <strain evidence="3 4">P9</strain>
    </source>
</reference>
<protein>
    <recommendedName>
        <fullName evidence="5">Type II secretion system protein GspF domain-containing protein</fullName>
    </recommendedName>
</protein>
<feature type="transmembrane region" description="Helical" evidence="1">
    <location>
        <begin position="200"/>
        <end position="220"/>
    </location>
</feature>
<dbReference type="RefSeq" id="WP_148599534.1">
    <property type="nucleotide sequence ID" value="NZ_VSLD01000001.1"/>
</dbReference>
<sequence length="263" mass="27753">MTALLVAGLLSAACALWAPAVTAGARGSSRRLRARSQPEERRTSWLGILAGDVVVPRTAKSRRVDLYELTLFVHQLAGLLRAGRAPQLLWKDMEQLYRADTGAFSALVLPVLTSARRAAELGLGIPEVLGRERVAARGGPGDAEAVAQVERMWVELAACLGVSERSGAPLAAILEQYAVQLDAHLDGVSARDTALAGPRATVVLLSWLPAVGVVLGFALGVDPLCILVGSPLGRLALVSGLLLMLLSRIWSRKLVRRAAGAPP</sequence>
<keyword evidence="1" id="KW-1133">Transmembrane helix</keyword>
<evidence type="ECO:0000313" key="4">
    <source>
        <dbReference type="Proteomes" id="UP000323410"/>
    </source>
</evidence>
<accession>A0A5D0XU78</accession>
<evidence type="ECO:0000256" key="1">
    <source>
        <dbReference type="SAM" id="Phobius"/>
    </source>
</evidence>